<dbReference type="InterPro" id="IPR049326">
    <property type="entry name" value="Rhodopsin_dom_fungi"/>
</dbReference>
<dbReference type="InterPro" id="IPR052337">
    <property type="entry name" value="SAT4-like"/>
</dbReference>
<gene>
    <name evidence="9" type="ORF">N7496_003051</name>
</gene>
<dbReference type="GO" id="GO:0016020">
    <property type="term" value="C:membrane"/>
    <property type="evidence" value="ECO:0007669"/>
    <property type="project" value="UniProtKB-SubCell"/>
</dbReference>
<feature type="transmembrane region" description="Helical" evidence="7">
    <location>
        <begin position="241"/>
        <end position="263"/>
    </location>
</feature>
<accession>A0A9W9SQG5</accession>
<feature type="region of interest" description="Disordered" evidence="6">
    <location>
        <begin position="277"/>
        <end position="298"/>
    </location>
</feature>
<keyword evidence="3 7" id="KW-1133">Transmembrane helix</keyword>
<comment type="similarity">
    <text evidence="5">Belongs to the SAT4 family.</text>
</comment>
<dbReference type="EMBL" id="JAPZBS010000002">
    <property type="protein sequence ID" value="KAJ5380623.1"/>
    <property type="molecule type" value="Genomic_DNA"/>
</dbReference>
<evidence type="ECO:0000259" key="8">
    <source>
        <dbReference type="Pfam" id="PF20684"/>
    </source>
</evidence>
<dbReference type="AlphaFoldDB" id="A0A9W9SQG5"/>
<evidence type="ECO:0000256" key="6">
    <source>
        <dbReference type="SAM" id="MobiDB-lite"/>
    </source>
</evidence>
<evidence type="ECO:0000256" key="1">
    <source>
        <dbReference type="ARBA" id="ARBA00004141"/>
    </source>
</evidence>
<evidence type="ECO:0000256" key="5">
    <source>
        <dbReference type="ARBA" id="ARBA00038359"/>
    </source>
</evidence>
<feature type="domain" description="Rhodopsin" evidence="8">
    <location>
        <begin position="27"/>
        <end position="264"/>
    </location>
</feature>
<feature type="region of interest" description="Disordered" evidence="6">
    <location>
        <begin position="315"/>
        <end position="335"/>
    </location>
</feature>
<protein>
    <recommendedName>
        <fullName evidence="8">Rhodopsin domain-containing protein</fullName>
    </recommendedName>
</protein>
<dbReference type="Proteomes" id="UP001147782">
    <property type="component" value="Unassembled WGS sequence"/>
</dbReference>
<reference evidence="9" key="1">
    <citation type="submission" date="2022-11" db="EMBL/GenBank/DDBJ databases">
        <authorList>
            <person name="Petersen C."/>
        </authorList>
    </citation>
    <scope>NUCLEOTIDE SEQUENCE</scope>
    <source>
        <strain evidence="9">IBT 29864</strain>
    </source>
</reference>
<dbReference type="OrthoDB" id="3529975at2759"/>
<dbReference type="PANTHER" id="PTHR33048:SF47">
    <property type="entry name" value="INTEGRAL MEMBRANE PROTEIN-RELATED"/>
    <property type="match status" value="1"/>
</dbReference>
<evidence type="ECO:0000256" key="7">
    <source>
        <dbReference type="SAM" id="Phobius"/>
    </source>
</evidence>
<name>A0A9W9SQG5_9EURO</name>
<dbReference type="RefSeq" id="XP_056558194.1">
    <property type="nucleotide sequence ID" value="XM_056695982.1"/>
</dbReference>
<keyword evidence="10" id="KW-1185">Reference proteome</keyword>
<organism evidence="9 10">
    <name type="scientific">Penicillium cataractarum</name>
    <dbReference type="NCBI Taxonomy" id="2100454"/>
    <lineage>
        <taxon>Eukaryota</taxon>
        <taxon>Fungi</taxon>
        <taxon>Dikarya</taxon>
        <taxon>Ascomycota</taxon>
        <taxon>Pezizomycotina</taxon>
        <taxon>Eurotiomycetes</taxon>
        <taxon>Eurotiomycetidae</taxon>
        <taxon>Eurotiales</taxon>
        <taxon>Aspergillaceae</taxon>
        <taxon>Penicillium</taxon>
    </lineage>
</organism>
<keyword evidence="2 7" id="KW-0812">Transmembrane</keyword>
<evidence type="ECO:0000313" key="10">
    <source>
        <dbReference type="Proteomes" id="UP001147782"/>
    </source>
</evidence>
<comment type="subcellular location">
    <subcellularLocation>
        <location evidence="1">Membrane</location>
        <topology evidence="1">Multi-pass membrane protein</topology>
    </subcellularLocation>
</comment>
<feature type="compositionally biased region" description="Polar residues" evidence="6">
    <location>
        <begin position="315"/>
        <end position="326"/>
    </location>
</feature>
<dbReference type="Pfam" id="PF20684">
    <property type="entry name" value="Fung_rhodopsin"/>
    <property type="match status" value="1"/>
</dbReference>
<feature type="transmembrane region" description="Helical" evidence="7">
    <location>
        <begin position="171"/>
        <end position="190"/>
    </location>
</feature>
<evidence type="ECO:0000256" key="3">
    <source>
        <dbReference type="ARBA" id="ARBA00022989"/>
    </source>
</evidence>
<comment type="caution">
    <text evidence="9">The sequence shown here is derived from an EMBL/GenBank/DDBJ whole genome shotgun (WGS) entry which is preliminary data.</text>
</comment>
<dbReference type="GeneID" id="81435159"/>
<dbReference type="PANTHER" id="PTHR33048">
    <property type="entry name" value="PTH11-LIKE INTEGRAL MEMBRANE PROTEIN (AFU_ORTHOLOGUE AFUA_5G11245)"/>
    <property type="match status" value="1"/>
</dbReference>
<reference evidence="9" key="2">
    <citation type="journal article" date="2023" name="IMA Fungus">
        <title>Comparative genomic study of the Penicillium genus elucidates a diverse pangenome and 15 lateral gene transfer events.</title>
        <authorList>
            <person name="Petersen C."/>
            <person name="Sorensen T."/>
            <person name="Nielsen M.R."/>
            <person name="Sondergaard T.E."/>
            <person name="Sorensen J.L."/>
            <person name="Fitzpatrick D.A."/>
            <person name="Frisvad J.C."/>
            <person name="Nielsen K.L."/>
        </authorList>
    </citation>
    <scope>NUCLEOTIDE SEQUENCE</scope>
    <source>
        <strain evidence="9">IBT 29864</strain>
    </source>
</reference>
<proteinExistence type="inferred from homology"/>
<keyword evidence="4 7" id="KW-0472">Membrane</keyword>
<evidence type="ECO:0000256" key="2">
    <source>
        <dbReference type="ARBA" id="ARBA00022692"/>
    </source>
</evidence>
<evidence type="ECO:0000313" key="9">
    <source>
        <dbReference type="EMBL" id="KAJ5380623.1"/>
    </source>
</evidence>
<feature type="transmembrane region" description="Helical" evidence="7">
    <location>
        <begin position="84"/>
        <end position="109"/>
    </location>
</feature>
<feature type="transmembrane region" description="Helical" evidence="7">
    <location>
        <begin position="121"/>
        <end position="142"/>
    </location>
</feature>
<sequence length="368" mass="40919">MAVSPNGVQLSIWMAVFTFITSVVIALRIWAIRLTRKSLQLHDYFVIVAHTSACAMVGLNYWAVANGLGGHTATLSKKELDVQFKLIVGVSMTWLVGTVCCKLSILSLYTSLFRTFRPIRILVWVVSSLVVGYFVTFLPLFLTQCHPVSYQWHPVSGGACRSLSIQEIASITLNIFLDSTIALLPIPAIWKLRMSLRNKLTIAVMFGMGLIVVAVMIWRLVITLNPETAADFVYGLYKIGLVSFLELWLSIIIVSLPVLAPLFRHYVEPLLSRKRPSNGQLREAQHTIGSDPPKKRFGPNYPYADIEMGRGNYSAQVKTGMSSSQSDGDDTVGLVNDMQPNAIAMRREVVVQEGREREVSSETPRADV</sequence>
<evidence type="ECO:0000256" key="4">
    <source>
        <dbReference type="ARBA" id="ARBA00023136"/>
    </source>
</evidence>
<feature type="transmembrane region" description="Helical" evidence="7">
    <location>
        <begin position="44"/>
        <end position="64"/>
    </location>
</feature>
<feature type="transmembrane region" description="Helical" evidence="7">
    <location>
        <begin position="202"/>
        <end position="221"/>
    </location>
</feature>
<feature type="transmembrane region" description="Helical" evidence="7">
    <location>
        <begin position="12"/>
        <end position="32"/>
    </location>
</feature>